<dbReference type="InterPro" id="IPR027417">
    <property type="entry name" value="P-loop_NTPase"/>
</dbReference>
<evidence type="ECO:0000256" key="4">
    <source>
        <dbReference type="ARBA" id="ARBA00022993"/>
    </source>
</evidence>
<sequence length="197" mass="22198">MITAGITGGIGSGKSVVSQLFRLQGVPVFDADKEAKQLNDTSPLIRRELTALFGKELYAGGKLNRPLLASLIFGNRKKVAAVNAIVHPVLARSFLEWRSRHPDRPLVMIEAALLFEAGFVQYLDRVITVYAPESIRLARVTERDHTTEEAVRERMKHQMPEEEKMKLSDYVIYNNGEESLIRQSTTIFDDLMRLAAQ</sequence>
<dbReference type="EMBL" id="LGGN01000092">
    <property type="protein sequence ID" value="KUK77957.1"/>
    <property type="molecule type" value="Genomic_DNA"/>
</dbReference>
<dbReference type="CDD" id="cd02022">
    <property type="entry name" value="DPCK"/>
    <property type="match status" value="1"/>
</dbReference>
<keyword evidence="5" id="KW-0808">Transferase</keyword>
<dbReference type="Pfam" id="PF01121">
    <property type="entry name" value="CoaE"/>
    <property type="match status" value="1"/>
</dbReference>
<evidence type="ECO:0000256" key="6">
    <source>
        <dbReference type="NCBIfam" id="TIGR00152"/>
    </source>
</evidence>
<keyword evidence="3 5" id="KW-0067">ATP-binding</keyword>
<evidence type="ECO:0000256" key="2">
    <source>
        <dbReference type="ARBA" id="ARBA00022741"/>
    </source>
</evidence>
<gene>
    <name evidence="5" type="primary">coaE</name>
    <name evidence="7" type="ORF">XD92_0621</name>
</gene>
<evidence type="ECO:0000256" key="5">
    <source>
        <dbReference type="HAMAP-Rule" id="MF_00376"/>
    </source>
</evidence>
<dbReference type="Gene3D" id="3.40.50.300">
    <property type="entry name" value="P-loop containing nucleotide triphosphate hydrolases"/>
    <property type="match status" value="1"/>
</dbReference>
<name>A0A101HJH7_9BACT</name>
<dbReference type="PROSITE" id="PS51219">
    <property type="entry name" value="DPCK"/>
    <property type="match status" value="1"/>
</dbReference>
<comment type="pathway">
    <text evidence="5">Cofactor biosynthesis; coenzyme A biosynthesis; CoA from (R)-pantothenate: step 5/5.</text>
</comment>
<comment type="caution">
    <text evidence="7">The sequence shown here is derived from an EMBL/GenBank/DDBJ whole genome shotgun (WGS) entry which is preliminary data.</text>
</comment>
<dbReference type="NCBIfam" id="TIGR00152">
    <property type="entry name" value="dephospho-CoA kinase"/>
    <property type="match status" value="1"/>
</dbReference>
<dbReference type="Proteomes" id="UP000053860">
    <property type="component" value="Unassembled WGS sequence"/>
</dbReference>
<evidence type="ECO:0000256" key="1">
    <source>
        <dbReference type="ARBA" id="ARBA00009018"/>
    </source>
</evidence>
<organism evidence="7 8">
    <name type="scientific">Proteiniphilum acetatigenes</name>
    <dbReference type="NCBI Taxonomy" id="294710"/>
    <lineage>
        <taxon>Bacteria</taxon>
        <taxon>Pseudomonadati</taxon>
        <taxon>Bacteroidota</taxon>
        <taxon>Bacteroidia</taxon>
        <taxon>Bacteroidales</taxon>
        <taxon>Dysgonomonadaceae</taxon>
        <taxon>Proteiniphilum</taxon>
    </lineage>
</organism>
<evidence type="ECO:0000313" key="7">
    <source>
        <dbReference type="EMBL" id="KUK77957.1"/>
    </source>
</evidence>
<comment type="subcellular location">
    <subcellularLocation>
        <location evidence="5">Cytoplasm</location>
    </subcellularLocation>
</comment>
<reference evidence="8" key="1">
    <citation type="journal article" date="2015" name="MBio">
        <title>Genome-Resolved Metagenomic Analysis Reveals Roles for Candidate Phyla and Other Microbial Community Members in Biogeochemical Transformations in Oil Reservoirs.</title>
        <authorList>
            <person name="Hu P."/>
            <person name="Tom L."/>
            <person name="Singh A."/>
            <person name="Thomas B.C."/>
            <person name="Baker B.J."/>
            <person name="Piceno Y.M."/>
            <person name="Andersen G.L."/>
            <person name="Banfield J.F."/>
        </authorList>
    </citation>
    <scope>NUCLEOTIDE SEQUENCE [LARGE SCALE GENOMIC DNA]</scope>
</reference>
<comment type="catalytic activity">
    <reaction evidence="5">
        <text>3'-dephospho-CoA + ATP = ADP + CoA + H(+)</text>
        <dbReference type="Rhea" id="RHEA:18245"/>
        <dbReference type="ChEBI" id="CHEBI:15378"/>
        <dbReference type="ChEBI" id="CHEBI:30616"/>
        <dbReference type="ChEBI" id="CHEBI:57287"/>
        <dbReference type="ChEBI" id="CHEBI:57328"/>
        <dbReference type="ChEBI" id="CHEBI:456216"/>
        <dbReference type="EC" id="2.7.1.24"/>
    </reaction>
</comment>
<dbReference type="EC" id="2.7.1.24" evidence="5 6"/>
<dbReference type="PANTHER" id="PTHR10695">
    <property type="entry name" value="DEPHOSPHO-COA KINASE-RELATED"/>
    <property type="match status" value="1"/>
</dbReference>
<dbReference type="InterPro" id="IPR001977">
    <property type="entry name" value="Depp_CoAkinase"/>
</dbReference>
<evidence type="ECO:0000313" key="8">
    <source>
        <dbReference type="Proteomes" id="UP000053860"/>
    </source>
</evidence>
<dbReference type="AlphaFoldDB" id="A0A101HJH7"/>
<proteinExistence type="inferred from homology"/>
<dbReference type="PATRIC" id="fig|294710.3.peg.903"/>
<dbReference type="GO" id="GO:0015937">
    <property type="term" value="P:coenzyme A biosynthetic process"/>
    <property type="evidence" value="ECO:0007669"/>
    <property type="project" value="UniProtKB-UniRule"/>
</dbReference>
<dbReference type="GO" id="GO:0005737">
    <property type="term" value="C:cytoplasm"/>
    <property type="evidence" value="ECO:0007669"/>
    <property type="project" value="UniProtKB-SubCell"/>
</dbReference>
<dbReference type="GO" id="GO:0004140">
    <property type="term" value="F:dephospho-CoA kinase activity"/>
    <property type="evidence" value="ECO:0007669"/>
    <property type="project" value="UniProtKB-UniRule"/>
</dbReference>
<keyword evidence="4 5" id="KW-0173">Coenzyme A biosynthesis</keyword>
<comment type="similarity">
    <text evidence="1 5">Belongs to the CoaE family.</text>
</comment>
<dbReference type="HAMAP" id="MF_00376">
    <property type="entry name" value="Dephospho_CoA_kinase"/>
    <property type="match status" value="1"/>
</dbReference>
<feature type="binding site" evidence="5">
    <location>
        <begin position="11"/>
        <end position="16"/>
    </location>
    <ligand>
        <name>ATP</name>
        <dbReference type="ChEBI" id="CHEBI:30616"/>
    </ligand>
</feature>
<keyword evidence="5" id="KW-0963">Cytoplasm</keyword>
<dbReference type="UniPathway" id="UPA00241">
    <property type="reaction ID" value="UER00356"/>
</dbReference>
<evidence type="ECO:0000256" key="3">
    <source>
        <dbReference type="ARBA" id="ARBA00022840"/>
    </source>
</evidence>
<dbReference type="GO" id="GO:0005524">
    <property type="term" value="F:ATP binding"/>
    <property type="evidence" value="ECO:0007669"/>
    <property type="project" value="UniProtKB-UniRule"/>
</dbReference>
<keyword evidence="2 5" id="KW-0547">Nucleotide-binding</keyword>
<dbReference type="SUPFAM" id="SSF52540">
    <property type="entry name" value="P-loop containing nucleoside triphosphate hydrolases"/>
    <property type="match status" value="1"/>
</dbReference>
<dbReference type="PANTHER" id="PTHR10695:SF46">
    <property type="entry name" value="BIFUNCTIONAL COENZYME A SYNTHASE-RELATED"/>
    <property type="match status" value="1"/>
</dbReference>
<protein>
    <recommendedName>
        <fullName evidence="5 6">Dephospho-CoA kinase</fullName>
        <ecNumber evidence="5 6">2.7.1.24</ecNumber>
    </recommendedName>
    <alternativeName>
        <fullName evidence="5">Dephosphocoenzyme A kinase</fullName>
    </alternativeName>
</protein>
<comment type="function">
    <text evidence="5">Catalyzes the phosphorylation of the 3'-hydroxyl group of dephosphocoenzyme A to form coenzyme A.</text>
</comment>
<accession>A0A101HJH7</accession>
<keyword evidence="5 7" id="KW-0418">Kinase</keyword>